<evidence type="ECO:0000256" key="4">
    <source>
        <dbReference type="ARBA" id="ARBA00023125"/>
    </source>
</evidence>
<evidence type="ECO:0000313" key="8">
    <source>
        <dbReference type="EMBL" id="WBO86779.1"/>
    </source>
</evidence>
<evidence type="ECO:0000256" key="5">
    <source>
        <dbReference type="ARBA" id="ARBA00023172"/>
    </source>
</evidence>
<evidence type="ECO:0000259" key="6">
    <source>
        <dbReference type="Pfam" id="PF01385"/>
    </source>
</evidence>
<keyword evidence="5" id="KW-0233">DNA recombination</keyword>
<dbReference type="Proteomes" id="UP001211872">
    <property type="component" value="Plasmid unnamed2"/>
</dbReference>
<dbReference type="Pfam" id="PF07282">
    <property type="entry name" value="Cas12f1-like_TNB"/>
    <property type="match status" value="1"/>
</dbReference>
<organism evidence="8 9">
    <name type="scientific">Hymenobacter yonginensis</name>
    <dbReference type="NCBI Taxonomy" id="748197"/>
    <lineage>
        <taxon>Bacteria</taxon>
        <taxon>Pseudomonadati</taxon>
        <taxon>Bacteroidota</taxon>
        <taxon>Cytophagia</taxon>
        <taxon>Cytophagales</taxon>
        <taxon>Hymenobacteraceae</taxon>
        <taxon>Hymenobacter</taxon>
    </lineage>
</organism>
<keyword evidence="3" id="KW-0815">Transposition</keyword>
<comment type="similarity">
    <text evidence="1">In the C-terminal section; belongs to the transposase 35 family.</text>
</comment>
<dbReference type="RefSeq" id="WP_270129456.1">
    <property type="nucleotide sequence ID" value="NZ_CP115397.1"/>
</dbReference>
<dbReference type="Pfam" id="PF01385">
    <property type="entry name" value="OrfB_IS605"/>
    <property type="match status" value="1"/>
</dbReference>
<keyword evidence="8" id="KW-0614">Plasmid</keyword>
<geneLocation type="plasmid" evidence="8 9">
    <name>unnamed2</name>
</geneLocation>
<name>A0ABY7PW85_9BACT</name>
<feature type="domain" description="Probable transposase IS891/IS1136/IS1341" evidence="6">
    <location>
        <begin position="159"/>
        <end position="252"/>
    </location>
</feature>
<evidence type="ECO:0000259" key="7">
    <source>
        <dbReference type="Pfam" id="PF07282"/>
    </source>
</evidence>
<evidence type="ECO:0000256" key="1">
    <source>
        <dbReference type="ARBA" id="ARBA00008761"/>
    </source>
</evidence>
<keyword evidence="4" id="KW-0238">DNA-binding</keyword>
<evidence type="ECO:0000256" key="2">
    <source>
        <dbReference type="ARBA" id="ARBA00011044"/>
    </source>
</evidence>
<dbReference type="NCBIfam" id="TIGR01766">
    <property type="entry name" value="IS200/IS605 family accessory protein TnpB-like domain"/>
    <property type="match status" value="1"/>
</dbReference>
<feature type="domain" description="Cas12f1-like TNB" evidence="7">
    <location>
        <begin position="264"/>
        <end position="333"/>
    </location>
</feature>
<keyword evidence="9" id="KW-1185">Reference proteome</keyword>
<reference evidence="8 9" key="1">
    <citation type="journal article" date="2011" name="Int. J. Syst. Evol. Microbiol.">
        <title>Hymenobacter yonginensis sp. nov., isolated from a mesotrophic artificial lake.</title>
        <authorList>
            <person name="Joung Y."/>
            <person name="Cho S.H."/>
            <person name="Kim H."/>
            <person name="Kim S.B."/>
            <person name="Joh K."/>
        </authorList>
    </citation>
    <scope>NUCLEOTIDE SEQUENCE [LARGE SCALE GENOMIC DNA]</scope>
    <source>
        <strain evidence="8 9">KCTC 22745</strain>
    </source>
</reference>
<dbReference type="PANTHER" id="PTHR30405">
    <property type="entry name" value="TRANSPOSASE"/>
    <property type="match status" value="1"/>
</dbReference>
<accession>A0ABY7PW85</accession>
<gene>
    <name evidence="8" type="ORF">O9Z63_20045</name>
</gene>
<dbReference type="PANTHER" id="PTHR30405:SF25">
    <property type="entry name" value="RNA-GUIDED DNA ENDONUCLEASE INSQ-RELATED"/>
    <property type="match status" value="1"/>
</dbReference>
<proteinExistence type="inferred from homology"/>
<dbReference type="InterPro" id="IPR010095">
    <property type="entry name" value="Cas12f1-like_TNB"/>
</dbReference>
<dbReference type="InterPro" id="IPR051399">
    <property type="entry name" value="RNA-guided_DNA_endo/Transpos"/>
</dbReference>
<protein>
    <submittedName>
        <fullName evidence="8">Transposase</fullName>
    </submittedName>
</protein>
<dbReference type="InterPro" id="IPR001959">
    <property type="entry name" value="Transposase"/>
</dbReference>
<comment type="similarity">
    <text evidence="2">In the N-terminal section; belongs to the transposase 2 family.</text>
</comment>
<sequence>MKLTTYRFRLKDSACRVRLRKLGWACNDIWNYCNERNAYQWSFRRKLLSAFDLHKLTAGVGKELGLHSQTVQAVVDEYAKCGKQFKRPKLNWRSRKRSLGWIPFKAVGVKVSADSVTYNGHTFRFWSSRPLPGKVRFGSFAEDAQGRWYVNFVCEDLTPERAPTGKQAGIDLGLKTLATLSDGVELTRESLTRTFEVQLATAQRARKKKQVTRIHAKIKNKRKDWNHKQTTLLTNEYDVLVVGNVSSSKLKKTTMAKSVSDAGWADFKTMLSYKSLRLGITYLEVNESFSTVTCSVCSERTGPSGLSALGVRTWGCSTCGTEHNRDQNAAANILRSAGDIQRQRESPCL</sequence>
<evidence type="ECO:0000256" key="3">
    <source>
        <dbReference type="ARBA" id="ARBA00022578"/>
    </source>
</evidence>
<evidence type="ECO:0000313" key="9">
    <source>
        <dbReference type="Proteomes" id="UP001211872"/>
    </source>
</evidence>
<dbReference type="NCBIfam" id="NF040570">
    <property type="entry name" value="guided_TnpB"/>
    <property type="match status" value="1"/>
</dbReference>
<dbReference type="EMBL" id="CP115397">
    <property type="protein sequence ID" value="WBO86779.1"/>
    <property type="molecule type" value="Genomic_DNA"/>
</dbReference>